<evidence type="ECO:0000313" key="3">
    <source>
        <dbReference type="EMBL" id="RVT97155.1"/>
    </source>
</evidence>
<protein>
    <submittedName>
        <fullName evidence="3">DMT family transporter</fullName>
    </submittedName>
</protein>
<feature type="transmembrane region" description="Helical" evidence="1">
    <location>
        <begin position="205"/>
        <end position="228"/>
    </location>
</feature>
<dbReference type="SUPFAM" id="SSF103481">
    <property type="entry name" value="Multidrug resistance efflux transporter EmrE"/>
    <property type="match status" value="2"/>
</dbReference>
<dbReference type="AlphaFoldDB" id="A0A437MHS2"/>
<dbReference type="EMBL" id="SACL01000003">
    <property type="protein sequence ID" value="RVT97155.1"/>
    <property type="molecule type" value="Genomic_DNA"/>
</dbReference>
<feature type="transmembrane region" description="Helical" evidence="1">
    <location>
        <begin position="120"/>
        <end position="139"/>
    </location>
</feature>
<keyword evidence="4" id="KW-1185">Reference proteome</keyword>
<dbReference type="Proteomes" id="UP000282957">
    <property type="component" value="Unassembled WGS sequence"/>
</dbReference>
<feature type="transmembrane region" description="Helical" evidence="1">
    <location>
        <begin position="72"/>
        <end position="89"/>
    </location>
</feature>
<feature type="transmembrane region" description="Helical" evidence="1">
    <location>
        <begin position="235"/>
        <end position="255"/>
    </location>
</feature>
<dbReference type="OrthoDB" id="9812899at2"/>
<feature type="transmembrane region" description="Helical" evidence="1">
    <location>
        <begin position="95"/>
        <end position="113"/>
    </location>
</feature>
<feature type="domain" description="EamA" evidence="2">
    <location>
        <begin position="149"/>
        <end position="278"/>
    </location>
</feature>
<dbReference type="Pfam" id="PF00892">
    <property type="entry name" value="EamA"/>
    <property type="match status" value="2"/>
</dbReference>
<gene>
    <name evidence="3" type="ORF">EOD42_11700</name>
</gene>
<reference evidence="3 4" key="1">
    <citation type="submission" date="2019-01" db="EMBL/GenBank/DDBJ databases">
        <authorList>
            <person name="Chen W.-M."/>
        </authorList>
    </citation>
    <scope>NUCLEOTIDE SEQUENCE [LARGE SCALE GENOMIC DNA]</scope>
    <source>
        <strain evidence="3 4">CCP-6</strain>
    </source>
</reference>
<comment type="caution">
    <text evidence="3">The sequence shown here is derived from an EMBL/GenBank/DDBJ whole genome shotgun (WGS) entry which is preliminary data.</text>
</comment>
<dbReference type="GO" id="GO:0016020">
    <property type="term" value="C:membrane"/>
    <property type="evidence" value="ECO:0007669"/>
    <property type="project" value="InterPro"/>
</dbReference>
<accession>A0A437MHS2</accession>
<dbReference type="PANTHER" id="PTHR22911">
    <property type="entry name" value="ACYL-MALONYL CONDENSING ENZYME-RELATED"/>
    <property type="match status" value="1"/>
</dbReference>
<dbReference type="InterPro" id="IPR000620">
    <property type="entry name" value="EamA_dom"/>
</dbReference>
<proteinExistence type="predicted"/>
<feature type="transmembrane region" description="Helical" evidence="1">
    <location>
        <begin position="178"/>
        <end position="199"/>
    </location>
</feature>
<feature type="transmembrane region" description="Helical" evidence="1">
    <location>
        <begin position="145"/>
        <end position="166"/>
    </location>
</feature>
<feature type="transmembrane region" description="Helical" evidence="1">
    <location>
        <begin position="34"/>
        <end position="52"/>
    </location>
</feature>
<evidence type="ECO:0000313" key="4">
    <source>
        <dbReference type="Proteomes" id="UP000282957"/>
    </source>
</evidence>
<keyword evidence="1" id="KW-0812">Transmembrane</keyword>
<sequence length="296" mass="31681">MAGIALQLSALVLFVCMDTTFKLMTVHIPVPQLAWARFVGAAVSVWLFFLVVTRGQLPWRSRAPGMQAVRSLLLGCCTLFFVSALYFLPLADATAVNFAAPLLTVAAAALFLGEKVIPRRWVGVGIGLAGVMLAIRPPFITGEAALHPAYLLPLGCAATFAAYAILTRKLAALDDPRTTILHTGLAVSVLFSLFMPFVWVQPSAWQWMALACLGILGGVSHGIMVMAYTRAPASVLAPLSYTQLIWAGISSWLVFDDLPDRWTLIGAAVILGGGLMTVWPARAALQPRATNSKMTG</sequence>
<name>A0A437MHS2_9PROT</name>
<keyword evidence="1" id="KW-1133">Transmembrane helix</keyword>
<feature type="transmembrane region" description="Helical" evidence="1">
    <location>
        <begin position="261"/>
        <end position="285"/>
    </location>
</feature>
<evidence type="ECO:0000256" key="1">
    <source>
        <dbReference type="SAM" id="Phobius"/>
    </source>
</evidence>
<feature type="domain" description="EamA" evidence="2">
    <location>
        <begin position="2"/>
        <end position="135"/>
    </location>
</feature>
<organism evidence="3 4">
    <name type="scientific">Rhodovarius crocodyli</name>
    <dbReference type="NCBI Taxonomy" id="1979269"/>
    <lineage>
        <taxon>Bacteria</taxon>
        <taxon>Pseudomonadati</taxon>
        <taxon>Pseudomonadota</taxon>
        <taxon>Alphaproteobacteria</taxon>
        <taxon>Acetobacterales</taxon>
        <taxon>Roseomonadaceae</taxon>
        <taxon>Rhodovarius</taxon>
    </lineage>
</organism>
<dbReference type="InterPro" id="IPR037185">
    <property type="entry name" value="EmrE-like"/>
</dbReference>
<dbReference type="PANTHER" id="PTHR22911:SF103">
    <property type="entry name" value="BLR2811 PROTEIN"/>
    <property type="match status" value="1"/>
</dbReference>
<evidence type="ECO:0000259" key="2">
    <source>
        <dbReference type="Pfam" id="PF00892"/>
    </source>
</evidence>
<keyword evidence="1" id="KW-0472">Membrane</keyword>